<name>A0A026W4D2_OOCBI</name>
<dbReference type="EMBL" id="KK107431">
    <property type="protein sequence ID" value="EZA50912.1"/>
    <property type="molecule type" value="Genomic_DNA"/>
</dbReference>
<organism evidence="1 2">
    <name type="scientific">Ooceraea biroi</name>
    <name type="common">Clonal raider ant</name>
    <name type="synonym">Cerapachys biroi</name>
    <dbReference type="NCBI Taxonomy" id="2015173"/>
    <lineage>
        <taxon>Eukaryota</taxon>
        <taxon>Metazoa</taxon>
        <taxon>Ecdysozoa</taxon>
        <taxon>Arthropoda</taxon>
        <taxon>Hexapoda</taxon>
        <taxon>Insecta</taxon>
        <taxon>Pterygota</taxon>
        <taxon>Neoptera</taxon>
        <taxon>Endopterygota</taxon>
        <taxon>Hymenoptera</taxon>
        <taxon>Apocrita</taxon>
        <taxon>Aculeata</taxon>
        <taxon>Formicoidea</taxon>
        <taxon>Formicidae</taxon>
        <taxon>Dorylinae</taxon>
        <taxon>Ooceraea</taxon>
    </lineage>
</organism>
<sequence length="61" mass="7462">MPDYTRNEIVDILLVLGECRDNYRAAAQLYRQHSCVEWLFDWSVFFRGKRQRNRLFTFSKT</sequence>
<keyword evidence="2" id="KW-1185">Reference proteome</keyword>
<dbReference type="AlphaFoldDB" id="A0A026W4D2"/>
<reference evidence="1 2" key="1">
    <citation type="journal article" date="2014" name="Curr. Biol.">
        <title>The genome of the clonal raider ant Cerapachys biroi.</title>
        <authorList>
            <person name="Oxley P.R."/>
            <person name="Ji L."/>
            <person name="Fetter-Pruneda I."/>
            <person name="McKenzie S.K."/>
            <person name="Li C."/>
            <person name="Hu H."/>
            <person name="Zhang G."/>
            <person name="Kronauer D.J."/>
        </authorList>
    </citation>
    <scope>NUCLEOTIDE SEQUENCE [LARGE SCALE GENOMIC DNA]</scope>
</reference>
<proteinExistence type="predicted"/>
<protein>
    <submittedName>
        <fullName evidence="1">Uncharacterized protein</fullName>
    </submittedName>
</protein>
<accession>A0A026W4D2</accession>
<evidence type="ECO:0000313" key="2">
    <source>
        <dbReference type="Proteomes" id="UP000053097"/>
    </source>
</evidence>
<gene>
    <name evidence="1" type="ORF">X777_09855</name>
</gene>
<evidence type="ECO:0000313" key="1">
    <source>
        <dbReference type="EMBL" id="EZA50912.1"/>
    </source>
</evidence>
<dbReference type="Proteomes" id="UP000053097">
    <property type="component" value="Unassembled WGS sequence"/>
</dbReference>